<proteinExistence type="predicted"/>
<evidence type="ECO:0000313" key="3">
    <source>
        <dbReference type="EMBL" id="KAK3207865.1"/>
    </source>
</evidence>
<protein>
    <recommendedName>
        <fullName evidence="2">Alginate lyase 2 domain-containing protein</fullName>
    </recommendedName>
</protein>
<organism evidence="3 4">
    <name type="scientific">Pseudopithomyces chartarum</name>
    <dbReference type="NCBI Taxonomy" id="1892770"/>
    <lineage>
        <taxon>Eukaryota</taxon>
        <taxon>Fungi</taxon>
        <taxon>Dikarya</taxon>
        <taxon>Ascomycota</taxon>
        <taxon>Pezizomycotina</taxon>
        <taxon>Dothideomycetes</taxon>
        <taxon>Pleosporomycetidae</taxon>
        <taxon>Pleosporales</taxon>
        <taxon>Massarineae</taxon>
        <taxon>Didymosphaeriaceae</taxon>
        <taxon>Pseudopithomyces</taxon>
    </lineage>
</organism>
<comment type="caution">
    <text evidence="3">The sequence shown here is derived from an EMBL/GenBank/DDBJ whole genome shotgun (WGS) entry which is preliminary data.</text>
</comment>
<keyword evidence="1" id="KW-0732">Signal</keyword>
<evidence type="ECO:0000313" key="4">
    <source>
        <dbReference type="Proteomes" id="UP001280581"/>
    </source>
</evidence>
<gene>
    <name evidence="3" type="ORF">GRF29_96g615415</name>
</gene>
<feature type="signal peptide" evidence="1">
    <location>
        <begin position="1"/>
        <end position="18"/>
    </location>
</feature>
<dbReference type="InterPro" id="IPR013320">
    <property type="entry name" value="ConA-like_dom_sf"/>
</dbReference>
<dbReference type="EMBL" id="WVTA01000008">
    <property type="protein sequence ID" value="KAK3207865.1"/>
    <property type="molecule type" value="Genomic_DNA"/>
</dbReference>
<accession>A0AAN6LX61</accession>
<feature type="chain" id="PRO_5042869503" description="Alginate lyase 2 domain-containing protein" evidence="1">
    <location>
        <begin position="19"/>
        <end position="276"/>
    </location>
</feature>
<feature type="domain" description="Alginate lyase 2" evidence="2">
    <location>
        <begin position="47"/>
        <end position="264"/>
    </location>
</feature>
<dbReference type="Pfam" id="PF08787">
    <property type="entry name" value="Alginate_lyase2"/>
    <property type="match status" value="1"/>
</dbReference>
<dbReference type="SUPFAM" id="SSF49899">
    <property type="entry name" value="Concanavalin A-like lectins/glucanases"/>
    <property type="match status" value="1"/>
</dbReference>
<name>A0AAN6LX61_9PLEO</name>
<sequence length="276" mass="29831">MVHLPAATLFFVLGFSLAAPAPAPAITTPNPLLPRALNPSCAPGGNLNLSKFNLQLPTGKDHKPDQVTGSKLAGCSGYKNKDLFYTNKSDGAVVMKVCGSPDSCGCVTTKNSKHCRTELREKSPNSWSPKAPVNRLKASLKVVKADDSKHGTVVGQIHVDDKVSKKPVCELFVNKKGEVTMGVEQIPDESSLKYFPVGKVKIGQKFSYEIRYEKGKLSVSLNGGKQQKLNTGGLKSPLSYFKAGNYNQGKTPSEVHFYSVDIQHGGKKRDIESLVE</sequence>
<dbReference type="Gene3D" id="2.60.120.200">
    <property type="match status" value="1"/>
</dbReference>
<evidence type="ECO:0000256" key="1">
    <source>
        <dbReference type="SAM" id="SignalP"/>
    </source>
</evidence>
<reference evidence="3 4" key="1">
    <citation type="submission" date="2021-02" db="EMBL/GenBank/DDBJ databases">
        <title>Genome assembly of Pseudopithomyces chartarum.</title>
        <authorList>
            <person name="Jauregui R."/>
            <person name="Singh J."/>
            <person name="Voisey C."/>
        </authorList>
    </citation>
    <scope>NUCLEOTIDE SEQUENCE [LARGE SCALE GENOMIC DNA]</scope>
    <source>
        <strain evidence="3 4">AGR01</strain>
    </source>
</reference>
<dbReference type="AlphaFoldDB" id="A0AAN6LX61"/>
<evidence type="ECO:0000259" key="2">
    <source>
        <dbReference type="Pfam" id="PF08787"/>
    </source>
</evidence>
<dbReference type="InterPro" id="IPR014895">
    <property type="entry name" value="Alginate_lyase_2"/>
</dbReference>
<keyword evidence="4" id="KW-1185">Reference proteome</keyword>
<dbReference type="Proteomes" id="UP001280581">
    <property type="component" value="Unassembled WGS sequence"/>
</dbReference>